<feature type="domain" description="HTH rpiR-type" evidence="4">
    <location>
        <begin position="1"/>
        <end position="77"/>
    </location>
</feature>
<dbReference type="InterPro" id="IPR009057">
    <property type="entry name" value="Homeodomain-like_sf"/>
</dbReference>
<dbReference type="AlphaFoldDB" id="A0A2N5XW74"/>
<dbReference type="InterPro" id="IPR046348">
    <property type="entry name" value="SIS_dom_sf"/>
</dbReference>
<dbReference type="Pfam" id="PF01418">
    <property type="entry name" value="HTH_6"/>
    <property type="match status" value="1"/>
</dbReference>
<dbReference type="GO" id="GO:0003700">
    <property type="term" value="F:DNA-binding transcription factor activity"/>
    <property type="evidence" value="ECO:0007669"/>
    <property type="project" value="InterPro"/>
</dbReference>
<keyword evidence="6" id="KW-1185">Reference proteome</keyword>
<name>A0A2N5XW74_9HYPH</name>
<dbReference type="Pfam" id="PF01380">
    <property type="entry name" value="SIS"/>
    <property type="match status" value="1"/>
</dbReference>
<evidence type="ECO:0000256" key="2">
    <source>
        <dbReference type="ARBA" id="ARBA00023125"/>
    </source>
</evidence>
<dbReference type="PANTHER" id="PTHR30514:SF18">
    <property type="entry name" value="RPIR-FAMILY TRANSCRIPTIONAL REGULATOR"/>
    <property type="match status" value="1"/>
</dbReference>
<dbReference type="InterPro" id="IPR036388">
    <property type="entry name" value="WH-like_DNA-bd_sf"/>
</dbReference>
<dbReference type="InterPro" id="IPR001347">
    <property type="entry name" value="SIS_dom"/>
</dbReference>
<dbReference type="SUPFAM" id="SSF53697">
    <property type="entry name" value="SIS domain"/>
    <property type="match status" value="1"/>
</dbReference>
<evidence type="ECO:0000313" key="5">
    <source>
        <dbReference type="EMBL" id="PLW78762.1"/>
    </source>
</evidence>
<dbReference type="RefSeq" id="WP_101531847.1">
    <property type="nucleotide sequence ID" value="NZ_JBFHIU010000031.1"/>
</dbReference>
<keyword evidence="3" id="KW-0804">Transcription</keyword>
<dbReference type="SUPFAM" id="SSF46689">
    <property type="entry name" value="Homeodomain-like"/>
    <property type="match status" value="1"/>
</dbReference>
<organism evidence="5 6">
    <name type="scientific">Cohaesibacter celericrescens</name>
    <dbReference type="NCBI Taxonomy" id="2067669"/>
    <lineage>
        <taxon>Bacteria</taxon>
        <taxon>Pseudomonadati</taxon>
        <taxon>Pseudomonadota</taxon>
        <taxon>Alphaproteobacteria</taxon>
        <taxon>Hyphomicrobiales</taxon>
        <taxon>Cohaesibacteraceae</taxon>
    </lineage>
</organism>
<dbReference type="OrthoDB" id="3574600at2"/>
<dbReference type="PANTHER" id="PTHR30514">
    <property type="entry name" value="GLUCOKINASE"/>
    <property type="match status" value="1"/>
</dbReference>
<evidence type="ECO:0000256" key="3">
    <source>
        <dbReference type="ARBA" id="ARBA00023163"/>
    </source>
</evidence>
<sequence length="284" mass="32867">MTVREQFEAHASEFTATERRLSTTILLDYPFAGLEPIQILAERAKTSAPSISRFVTKLGFHSFQDFQRHLIEELKQVQTSPVERKDMSTPVGGAYLSSFLARVETILDESTQTISEAQFALVCDMLSDPRRSLYFIGGRMSDTLMQYLSRHLRQIREKVYHVPADPEIWPEYLLRMRARDILFVADFRRYQPNLLKLARTASEERKAQIILMTDRWLSPVARHASEILAVPINSNTLWDSYSGAFAINEAILTNIADSHWETTKQRIEHWDSMRIDFGEENNDH</sequence>
<dbReference type="GO" id="GO:0097367">
    <property type="term" value="F:carbohydrate derivative binding"/>
    <property type="evidence" value="ECO:0007669"/>
    <property type="project" value="InterPro"/>
</dbReference>
<dbReference type="InterPro" id="IPR000281">
    <property type="entry name" value="HTH_RpiR"/>
</dbReference>
<keyword evidence="1" id="KW-0805">Transcription regulation</keyword>
<evidence type="ECO:0000256" key="1">
    <source>
        <dbReference type="ARBA" id="ARBA00023015"/>
    </source>
</evidence>
<dbReference type="Gene3D" id="3.40.50.10490">
    <property type="entry name" value="Glucose-6-phosphate isomerase like protein, domain 1"/>
    <property type="match status" value="1"/>
</dbReference>
<dbReference type="CDD" id="cd05013">
    <property type="entry name" value="SIS_RpiR"/>
    <property type="match status" value="1"/>
</dbReference>
<proteinExistence type="predicted"/>
<comment type="caution">
    <text evidence="5">The sequence shown here is derived from an EMBL/GenBank/DDBJ whole genome shotgun (WGS) entry which is preliminary data.</text>
</comment>
<dbReference type="InterPro" id="IPR047640">
    <property type="entry name" value="RpiR-like"/>
</dbReference>
<gene>
    <name evidence="5" type="ORF">C0081_00505</name>
</gene>
<dbReference type="Proteomes" id="UP000234881">
    <property type="component" value="Unassembled WGS sequence"/>
</dbReference>
<dbReference type="Gene3D" id="1.10.10.10">
    <property type="entry name" value="Winged helix-like DNA-binding domain superfamily/Winged helix DNA-binding domain"/>
    <property type="match status" value="1"/>
</dbReference>
<evidence type="ECO:0000259" key="4">
    <source>
        <dbReference type="PROSITE" id="PS51071"/>
    </source>
</evidence>
<dbReference type="EMBL" id="PKUQ01000001">
    <property type="protein sequence ID" value="PLW78762.1"/>
    <property type="molecule type" value="Genomic_DNA"/>
</dbReference>
<dbReference type="PROSITE" id="PS51071">
    <property type="entry name" value="HTH_RPIR"/>
    <property type="match status" value="1"/>
</dbReference>
<dbReference type="InterPro" id="IPR035472">
    <property type="entry name" value="RpiR-like_SIS"/>
</dbReference>
<accession>A0A2N5XW74</accession>
<protein>
    <submittedName>
        <fullName evidence="5">RpiR family transcriptional regulator</fullName>
    </submittedName>
</protein>
<dbReference type="GO" id="GO:0003677">
    <property type="term" value="F:DNA binding"/>
    <property type="evidence" value="ECO:0007669"/>
    <property type="project" value="UniProtKB-KW"/>
</dbReference>
<keyword evidence="2" id="KW-0238">DNA-binding</keyword>
<evidence type="ECO:0000313" key="6">
    <source>
        <dbReference type="Proteomes" id="UP000234881"/>
    </source>
</evidence>
<reference evidence="5 6" key="1">
    <citation type="submission" date="2018-01" db="EMBL/GenBank/DDBJ databases">
        <title>The draft genome sequence of Cohaesibacter sp. H1304.</title>
        <authorList>
            <person name="Wang N.-N."/>
            <person name="Du Z.-J."/>
        </authorList>
    </citation>
    <scope>NUCLEOTIDE SEQUENCE [LARGE SCALE GENOMIC DNA]</scope>
    <source>
        <strain evidence="5 6">H1304</strain>
    </source>
</reference>
<dbReference type="GO" id="GO:1901135">
    <property type="term" value="P:carbohydrate derivative metabolic process"/>
    <property type="evidence" value="ECO:0007669"/>
    <property type="project" value="InterPro"/>
</dbReference>